<dbReference type="SMART" id="SM00320">
    <property type="entry name" value="WD40"/>
    <property type="match status" value="7"/>
</dbReference>
<dbReference type="PANTHER" id="PTHR19879:SF9">
    <property type="entry name" value="TRANSCRIPTION INITIATION FACTOR TFIID SUBUNIT 5"/>
    <property type="match status" value="1"/>
</dbReference>
<feature type="compositionally biased region" description="Basic and acidic residues" evidence="4">
    <location>
        <begin position="16"/>
        <end position="29"/>
    </location>
</feature>
<dbReference type="PROSITE" id="PS00678">
    <property type="entry name" value="WD_REPEATS_1"/>
    <property type="match status" value="1"/>
</dbReference>
<feature type="region of interest" description="Disordered" evidence="4">
    <location>
        <begin position="904"/>
        <end position="939"/>
    </location>
</feature>
<evidence type="ECO:0000256" key="4">
    <source>
        <dbReference type="SAM" id="MobiDB-lite"/>
    </source>
</evidence>
<feature type="transmembrane region" description="Helical" evidence="5">
    <location>
        <begin position="504"/>
        <end position="525"/>
    </location>
</feature>
<name>X6LQ36_RETFI</name>
<keyword evidence="8" id="KW-1185">Reference proteome</keyword>
<evidence type="ECO:0000259" key="6">
    <source>
        <dbReference type="Pfam" id="PF12894"/>
    </source>
</evidence>
<accession>X6LQ36</accession>
<dbReference type="PROSITE" id="PS50294">
    <property type="entry name" value="WD_REPEATS_REGION"/>
    <property type="match status" value="1"/>
</dbReference>
<keyword evidence="5" id="KW-0472">Membrane</keyword>
<feature type="compositionally biased region" description="Polar residues" evidence="4">
    <location>
        <begin position="195"/>
        <end position="205"/>
    </location>
</feature>
<keyword evidence="5" id="KW-1133">Transmembrane helix</keyword>
<feature type="transmembrane region" description="Helical" evidence="5">
    <location>
        <begin position="581"/>
        <end position="605"/>
    </location>
</feature>
<evidence type="ECO:0000256" key="5">
    <source>
        <dbReference type="SAM" id="Phobius"/>
    </source>
</evidence>
<dbReference type="InterPro" id="IPR019775">
    <property type="entry name" value="WD40_repeat_CS"/>
</dbReference>
<feature type="compositionally biased region" description="Polar residues" evidence="4">
    <location>
        <begin position="904"/>
        <end position="915"/>
    </location>
</feature>
<reference evidence="7 8" key="1">
    <citation type="journal article" date="2013" name="Curr. Biol.">
        <title>The Genome of the Foraminiferan Reticulomyxa filosa.</title>
        <authorList>
            <person name="Glockner G."/>
            <person name="Hulsmann N."/>
            <person name="Schleicher M."/>
            <person name="Noegel A.A."/>
            <person name="Eichinger L."/>
            <person name="Gallinger C."/>
            <person name="Pawlowski J."/>
            <person name="Sierra R."/>
            <person name="Euteneuer U."/>
            <person name="Pillet L."/>
            <person name="Moustafa A."/>
            <person name="Platzer M."/>
            <person name="Groth M."/>
            <person name="Szafranski K."/>
            <person name="Schliwa M."/>
        </authorList>
    </citation>
    <scope>NUCLEOTIDE SEQUENCE [LARGE SCALE GENOMIC DNA]</scope>
</reference>
<dbReference type="SUPFAM" id="SSF50998">
    <property type="entry name" value="Quinoprotein alcohol dehydrogenase-like"/>
    <property type="match status" value="1"/>
</dbReference>
<dbReference type="Pfam" id="PF12894">
    <property type="entry name" value="ANAPC4_WD40"/>
    <property type="match status" value="1"/>
</dbReference>
<comment type="caution">
    <text evidence="7">The sequence shown here is derived from an EMBL/GenBank/DDBJ whole genome shotgun (WGS) entry which is preliminary data.</text>
</comment>
<feature type="compositionally biased region" description="Basic and acidic residues" evidence="4">
    <location>
        <begin position="183"/>
        <end position="194"/>
    </location>
</feature>
<dbReference type="InterPro" id="IPR011047">
    <property type="entry name" value="Quinoprotein_ADH-like_sf"/>
</dbReference>
<keyword evidence="2" id="KW-0677">Repeat</keyword>
<dbReference type="Gene3D" id="2.130.10.10">
    <property type="entry name" value="YVTN repeat-like/Quinoprotein amine dehydrogenase"/>
    <property type="match status" value="2"/>
</dbReference>
<evidence type="ECO:0000256" key="3">
    <source>
        <dbReference type="PROSITE-ProRule" id="PRU00221"/>
    </source>
</evidence>
<dbReference type="InterPro" id="IPR024977">
    <property type="entry name" value="Apc4-like_WD40_dom"/>
</dbReference>
<dbReference type="EMBL" id="ASPP01030897">
    <property type="protein sequence ID" value="ETO04003.1"/>
    <property type="molecule type" value="Genomic_DNA"/>
</dbReference>
<keyword evidence="1 3" id="KW-0853">WD repeat</keyword>
<keyword evidence="5" id="KW-0812">Transmembrane</keyword>
<dbReference type="InterPro" id="IPR015943">
    <property type="entry name" value="WD40/YVTN_repeat-like_dom_sf"/>
</dbReference>
<evidence type="ECO:0000256" key="1">
    <source>
        <dbReference type="ARBA" id="ARBA00022574"/>
    </source>
</evidence>
<dbReference type="PROSITE" id="PS50082">
    <property type="entry name" value="WD_REPEATS_2"/>
    <property type="match status" value="1"/>
</dbReference>
<feature type="region of interest" description="Disordered" evidence="4">
    <location>
        <begin position="1"/>
        <end position="98"/>
    </location>
</feature>
<feature type="compositionally biased region" description="Basic and acidic residues" evidence="4">
    <location>
        <begin position="916"/>
        <end position="932"/>
    </location>
</feature>
<feature type="domain" description="Anaphase-promoting complex subunit 4-like WD40" evidence="6">
    <location>
        <begin position="628"/>
        <end position="702"/>
    </location>
</feature>
<dbReference type="AlphaFoldDB" id="X6LQ36"/>
<protein>
    <recommendedName>
        <fullName evidence="6">Anaphase-promoting complex subunit 4-like WD40 domain-containing protein</fullName>
    </recommendedName>
</protein>
<feature type="repeat" description="WD" evidence="3">
    <location>
        <begin position="821"/>
        <end position="857"/>
    </location>
</feature>
<proteinExistence type="predicted"/>
<dbReference type="PANTHER" id="PTHR19879">
    <property type="entry name" value="TRANSCRIPTION INITIATION FACTOR TFIID"/>
    <property type="match status" value="1"/>
</dbReference>
<feature type="region of interest" description="Disordered" evidence="4">
    <location>
        <begin position="169"/>
        <end position="205"/>
    </location>
</feature>
<feature type="transmembrane region" description="Helical" evidence="5">
    <location>
        <begin position="545"/>
        <end position="569"/>
    </location>
</feature>
<evidence type="ECO:0000256" key="2">
    <source>
        <dbReference type="ARBA" id="ARBA00022737"/>
    </source>
</evidence>
<gene>
    <name evidence="7" type="ORF">RFI_33401</name>
</gene>
<feature type="transmembrane region" description="Helical" evidence="5">
    <location>
        <begin position="450"/>
        <end position="470"/>
    </location>
</feature>
<dbReference type="InterPro" id="IPR001680">
    <property type="entry name" value="WD40_rpt"/>
</dbReference>
<organism evidence="7 8">
    <name type="scientific">Reticulomyxa filosa</name>
    <dbReference type="NCBI Taxonomy" id="46433"/>
    <lineage>
        <taxon>Eukaryota</taxon>
        <taxon>Sar</taxon>
        <taxon>Rhizaria</taxon>
        <taxon>Retaria</taxon>
        <taxon>Foraminifera</taxon>
        <taxon>Monothalamids</taxon>
        <taxon>Reticulomyxidae</taxon>
        <taxon>Reticulomyxa</taxon>
    </lineage>
</organism>
<dbReference type="Pfam" id="PF00400">
    <property type="entry name" value="WD40"/>
    <property type="match status" value="3"/>
</dbReference>
<evidence type="ECO:0000313" key="8">
    <source>
        <dbReference type="Proteomes" id="UP000023152"/>
    </source>
</evidence>
<sequence>MEEEHSTNERLPLNYQKDECDPQQEHEYHAPTTIIPQTPSHSRSSSHSRDLKDHLANPAEDNAEELTVLVKSSPSPRETQGKRKQDEKNDVNTLSEKIGSETEKKIELVNQTSVNVVEPLDPDMSESSKLRQLVGTQCLPSPDEVEYLPSEQVTLRHNSLPPVLIESDIDEAKNSKKQKRRKTVDGDDRNKGDESTTNDMSNSSIASLRLGAMDKHGMVSKKVTFGEGTIFIQKVSTAPAASKQIKKTQKLAHTNGKRKMIGATNLMSQGNNATVKNGNAHNGPQIPPNNRQISQSQVMSVDPSNDQESKIPLVAVPLAGFNELKPSNISPNGANPTSLAVIDNPTHKVTTTKTTIDFAKDLSDTEDRKNVTVSLRRASTYVFEEELNAEEKHKYNAREWYCPTRCLDFCMHRTCFGRLFILLISWTTVLDYCKDFYVVFRLLTCDKIPLFVISLIILFLSLRLFLFLRATDDDKITFWKLFIFYFPGSVWADSRFDSKSDVAICCLWEVLILLGTPLIPFYLVYLAMKKSFSLFYGKNFENPYLLAYAVVECVFETTPQLILQTYVFSTQSHENVPIHKIVIYIIWAISGLVYLKILIILWWNWSILYRLSFKRRHNAEVTSVHNHPYLDLIASGSCDYTVLVHDVMDCDIIKTKRVLDHDFYVHCVRWSPNGNFLAVAGQGVQIWDWREGKILHHFPKGYTRDILHRKKRLRRKEVKDCVWSPNGRYLLFCIGRCLTIYDVEKEIELARVKAQQGSAGNDINDIQCVCISPNMKYIAIGIFHSQINVFKFNPQISKNVNSSVNSSESALSQICELIHVIHGHRYSVNCISFDRSGQFLISGSSDTTIKIWDSKSGWQQVAGFTKHEREVKCLSIDVMNRYIASADIDGIIYVYHLKQFNSPSSDVTTDKNNSQETRENESPGKENKEQIKRKNSQHKNSIKECKEMCAFKAPSNINSIDFSPYNEFVACGCDDHNVMLLPLPEECATCRRGDQLVVT</sequence>
<dbReference type="OrthoDB" id="7668193at2759"/>
<feature type="compositionally biased region" description="Basic and acidic residues" evidence="4">
    <location>
        <begin position="79"/>
        <end position="90"/>
    </location>
</feature>
<evidence type="ECO:0000313" key="7">
    <source>
        <dbReference type="EMBL" id="ETO04003.1"/>
    </source>
</evidence>
<dbReference type="Proteomes" id="UP000023152">
    <property type="component" value="Unassembled WGS sequence"/>
</dbReference>